<reference evidence="1" key="1">
    <citation type="submission" date="2020-05" db="EMBL/GenBank/DDBJ databases">
        <title>Large-scale comparative analyses of tick genomes elucidate their genetic diversity and vector capacities.</title>
        <authorList>
            <person name="Jia N."/>
            <person name="Wang J."/>
            <person name="Shi W."/>
            <person name="Du L."/>
            <person name="Sun Y."/>
            <person name="Zhan W."/>
            <person name="Jiang J."/>
            <person name="Wang Q."/>
            <person name="Zhang B."/>
            <person name="Ji P."/>
            <person name="Sakyi L.B."/>
            <person name="Cui X."/>
            <person name="Yuan T."/>
            <person name="Jiang B."/>
            <person name="Yang W."/>
            <person name="Lam T.T.-Y."/>
            <person name="Chang Q."/>
            <person name="Ding S."/>
            <person name="Wang X."/>
            <person name="Zhu J."/>
            <person name="Ruan X."/>
            <person name="Zhao L."/>
            <person name="Wei J."/>
            <person name="Que T."/>
            <person name="Du C."/>
            <person name="Cheng J."/>
            <person name="Dai P."/>
            <person name="Han X."/>
            <person name="Huang E."/>
            <person name="Gao Y."/>
            <person name="Liu J."/>
            <person name="Shao H."/>
            <person name="Ye R."/>
            <person name="Li L."/>
            <person name="Wei W."/>
            <person name="Wang X."/>
            <person name="Wang C."/>
            <person name="Yang T."/>
            <person name="Huo Q."/>
            <person name="Li W."/>
            <person name="Guo W."/>
            <person name="Chen H."/>
            <person name="Zhou L."/>
            <person name="Ni X."/>
            <person name="Tian J."/>
            <person name="Zhou Y."/>
            <person name="Sheng Y."/>
            <person name="Liu T."/>
            <person name="Pan Y."/>
            <person name="Xia L."/>
            <person name="Li J."/>
            <person name="Zhao F."/>
            <person name="Cao W."/>
        </authorList>
    </citation>
    <scope>NUCLEOTIDE SEQUENCE</scope>
    <source>
        <strain evidence="1">Hyas-2018</strain>
    </source>
</reference>
<evidence type="ECO:0000313" key="2">
    <source>
        <dbReference type="Proteomes" id="UP000821845"/>
    </source>
</evidence>
<proteinExistence type="predicted"/>
<gene>
    <name evidence="1" type="ORF">HPB50_000612</name>
</gene>
<sequence length="164" mass="18519">MCAACVQEERKPARRQAREKSEVAAAAASDTASAKRRGPGGALRSRWLTRRSLGRGRARRQHLLLRLLLLQQQQQQHADPALCASKFPPLFYAQHLVFRGPISSSPHPYFSRFFVVLSLLFSGCSTFLVADELNTIHMPCKRVFRQRQRRPGGDDYVARTASFP</sequence>
<organism evidence="1 2">
    <name type="scientific">Hyalomma asiaticum</name>
    <name type="common">Tick</name>
    <dbReference type="NCBI Taxonomy" id="266040"/>
    <lineage>
        <taxon>Eukaryota</taxon>
        <taxon>Metazoa</taxon>
        <taxon>Ecdysozoa</taxon>
        <taxon>Arthropoda</taxon>
        <taxon>Chelicerata</taxon>
        <taxon>Arachnida</taxon>
        <taxon>Acari</taxon>
        <taxon>Parasitiformes</taxon>
        <taxon>Ixodida</taxon>
        <taxon>Ixodoidea</taxon>
        <taxon>Ixodidae</taxon>
        <taxon>Hyalomminae</taxon>
        <taxon>Hyalomma</taxon>
    </lineage>
</organism>
<evidence type="ECO:0000313" key="1">
    <source>
        <dbReference type="EMBL" id="KAH6929484.1"/>
    </source>
</evidence>
<dbReference type="Proteomes" id="UP000821845">
    <property type="component" value="Chromosome 5"/>
</dbReference>
<protein>
    <submittedName>
        <fullName evidence="1">Uncharacterized protein</fullName>
    </submittedName>
</protein>
<name>A0ACB7S9R9_HYAAI</name>
<keyword evidence="2" id="KW-1185">Reference proteome</keyword>
<comment type="caution">
    <text evidence="1">The sequence shown here is derived from an EMBL/GenBank/DDBJ whole genome shotgun (WGS) entry which is preliminary data.</text>
</comment>
<dbReference type="EMBL" id="CM023485">
    <property type="protein sequence ID" value="KAH6929484.1"/>
    <property type="molecule type" value="Genomic_DNA"/>
</dbReference>
<accession>A0ACB7S9R9</accession>